<dbReference type="KEGG" id="mmq:MmarC5_1322"/>
<dbReference type="OrthoDB" id="372296at2157"/>
<proteinExistence type="predicted"/>
<dbReference type="Pfam" id="PF14258">
    <property type="entry name" value="DUF4350"/>
    <property type="match status" value="1"/>
</dbReference>
<dbReference type="Proteomes" id="UP000000253">
    <property type="component" value="Chromosome"/>
</dbReference>
<evidence type="ECO:0000313" key="3">
    <source>
        <dbReference type="Proteomes" id="UP000000253"/>
    </source>
</evidence>
<reference evidence="2 3" key="1">
    <citation type="submission" date="2007-03" db="EMBL/GenBank/DDBJ databases">
        <title>Complete sequence of chromosome of Methanococcus maripaludis C5.</title>
        <authorList>
            <consortium name="US DOE Joint Genome Institute"/>
            <person name="Copeland A."/>
            <person name="Lucas S."/>
            <person name="Lapidus A."/>
            <person name="Barry K."/>
            <person name="Glavina del Rio T."/>
            <person name="Dalin E."/>
            <person name="Tice H."/>
            <person name="Pitluck S."/>
            <person name="Chertkov O."/>
            <person name="Brettin T."/>
            <person name="Bruce D."/>
            <person name="Han C."/>
            <person name="Detter J.C."/>
            <person name="Schmutz J."/>
            <person name="Larimer F."/>
            <person name="Land M."/>
            <person name="Hauser L."/>
            <person name="Kyrpides N."/>
            <person name="Mikhailova N."/>
            <person name="Sieprawska-Lupa M."/>
            <person name="Whitman W.B."/>
            <person name="Richardson P."/>
        </authorList>
    </citation>
    <scope>NUCLEOTIDE SEQUENCE [LARGE SCALE GENOMIC DNA]</scope>
    <source>
        <strain evidence="3">C5 / ATCC BAA-1333</strain>
    </source>
</reference>
<evidence type="ECO:0000313" key="2">
    <source>
        <dbReference type="EMBL" id="ABO35620.1"/>
    </source>
</evidence>
<organism evidence="2 3">
    <name type="scientific">Methanococcus maripaludis (strain C5 / ATCC BAA-1333)</name>
    <dbReference type="NCBI Taxonomy" id="402880"/>
    <lineage>
        <taxon>Archaea</taxon>
        <taxon>Methanobacteriati</taxon>
        <taxon>Methanobacteriota</taxon>
        <taxon>Methanomada group</taxon>
        <taxon>Methanococci</taxon>
        <taxon>Methanococcales</taxon>
        <taxon>Methanococcaceae</taxon>
        <taxon>Methanococcus</taxon>
    </lineage>
</organism>
<accession>A4FZI6</accession>
<dbReference type="eggNOG" id="arCOG01314">
    <property type="taxonomic scope" value="Archaea"/>
</dbReference>
<gene>
    <name evidence="2" type="ordered locus">MmarC5_1322</name>
</gene>
<dbReference type="RefSeq" id="WP_011869071.1">
    <property type="nucleotide sequence ID" value="NC_009135.1"/>
</dbReference>
<dbReference type="InterPro" id="IPR025646">
    <property type="entry name" value="DUF4350"/>
</dbReference>
<dbReference type="EMBL" id="CP000609">
    <property type="protein sequence ID" value="ABO35620.1"/>
    <property type="molecule type" value="Genomic_DNA"/>
</dbReference>
<feature type="domain" description="DUF4350" evidence="1">
    <location>
        <begin position="36"/>
        <end position="220"/>
    </location>
</feature>
<name>A4FZI6_METM5</name>
<dbReference type="AlphaFoldDB" id="A4FZI6"/>
<dbReference type="STRING" id="402880.MmarC5_1322"/>
<evidence type="ECO:0000259" key="1">
    <source>
        <dbReference type="Pfam" id="PF14258"/>
    </source>
</evidence>
<dbReference type="GeneID" id="4929152"/>
<protein>
    <recommendedName>
        <fullName evidence="1">DUF4350 domain-containing protein</fullName>
    </recommendedName>
</protein>
<dbReference type="HOGENOM" id="CLU_069303_0_0_2"/>
<sequence length="332" mass="38014">MEKYFKYLLLGLIGVLLLSLPAGTPSLKAYSKYSIFNTGEHGCSNIAIEFNNAGFDIVPIYSSYDEYDFSENGVIFIIGPQRDFSKEEINNLKKFLESGNTIIVADDFGTSNRILNELQIPDRFSGERINDIFYRTDQNVIEVKNPEIYGGGSVVTYVPSYIRGSGTIGKTSNISKSDQKKGSLPIISEIMYSEGKIILIADPDIFTNQLSEYNSEFIENFISRLNYNQIYFDEIHHNDLNYELNIFYVQKTIPKEYVLMTILAITFSFRFLNKETFRKTIEKFIPQKSTDVNNYTDKTLTDVSNKHKINSKDLIRVINIIKDGKNGRKRIS</sequence>